<gene>
    <name evidence="1" type="ORF">SAPINGB_P000826</name>
</gene>
<dbReference type="RefSeq" id="XP_031851440.1">
    <property type="nucleotide sequence ID" value="XM_031995549.1"/>
</dbReference>
<proteinExistence type="predicted"/>
<keyword evidence="2" id="KW-1185">Reference proteome</keyword>
<dbReference type="GeneID" id="43579649"/>
<protein>
    <recommendedName>
        <fullName evidence="3">Proteasome assembly chaperone 1</fullName>
    </recommendedName>
</protein>
<evidence type="ECO:0000313" key="1">
    <source>
        <dbReference type="EMBL" id="VVT45652.1"/>
    </source>
</evidence>
<evidence type="ECO:0008006" key="3">
    <source>
        <dbReference type="Google" id="ProtNLM"/>
    </source>
</evidence>
<dbReference type="EMBL" id="CABVLU010000001">
    <property type="protein sequence ID" value="VVT45652.1"/>
    <property type="molecule type" value="Genomic_DNA"/>
</dbReference>
<dbReference type="Proteomes" id="UP000398389">
    <property type="component" value="Unassembled WGS sequence"/>
</dbReference>
<dbReference type="AlphaFoldDB" id="A0A5E8BA14"/>
<name>A0A5E8BA14_9ASCO</name>
<evidence type="ECO:0000313" key="2">
    <source>
        <dbReference type="Proteomes" id="UP000398389"/>
    </source>
</evidence>
<accession>A0A5E8BA14</accession>
<organism evidence="1 2">
    <name type="scientific">Magnusiomyces paraingens</name>
    <dbReference type="NCBI Taxonomy" id="2606893"/>
    <lineage>
        <taxon>Eukaryota</taxon>
        <taxon>Fungi</taxon>
        <taxon>Dikarya</taxon>
        <taxon>Ascomycota</taxon>
        <taxon>Saccharomycotina</taxon>
        <taxon>Dipodascomycetes</taxon>
        <taxon>Dipodascales</taxon>
        <taxon>Dipodascaceae</taxon>
        <taxon>Magnusiomyces</taxon>
    </lineage>
</organism>
<reference evidence="1 2" key="1">
    <citation type="submission" date="2019-09" db="EMBL/GenBank/DDBJ databases">
        <authorList>
            <person name="Brejova B."/>
        </authorList>
    </citation>
    <scope>NUCLEOTIDE SEQUENCE [LARGE SCALE GENOMIC DNA]</scope>
</reference>
<sequence length="265" mass="27494">MIFKPWAEFPPPRHLLDDQEDADIEDPEPATFSATLSPAPRAQPISRLVVVASRLVPLFRAYESASVAYTVSLTASLPKSLTESLDEDDDDDDGTFAPESRSPFVLKLPILQIDSNTLLLPLAPGTPVPATHELAAALGGLANETIVLAATGGAAGSGRVGGAQMPVASLISSAAANSPLLLPGLAAVPPLSVPESLQGAPAAILARAELENRRALALVVAGEGPVDHEQVDSDGLLALAYLVKTSLGLQQTQSTLPSQSSRMYL</sequence>